<organism evidence="2 3">
    <name type="scientific">Winogradskyella litorisediminis</name>
    <dbReference type="NCBI Taxonomy" id="1156618"/>
    <lineage>
        <taxon>Bacteria</taxon>
        <taxon>Pseudomonadati</taxon>
        <taxon>Bacteroidota</taxon>
        <taxon>Flavobacteriia</taxon>
        <taxon>Flavobacteriales</taxon>
        <taxon>Flavobacteriaceae</taxon>
        <taxon>Winogradskyella</taxon>
    </lineage>
</organism>
<evidence type="ECO:0000256" key="1">
    <source>
        <dbReference type="SAM" id="Phobius"/>
    </source>
</evidence>
<name>A0ABW3N7H7_9FLAO</name>
<dbReference type="Proteomes" id="UP001597013">
    <property type="component" value="Unassembled WGS sequence"/>
</dbReference>
<sequence length="424" mass="48339">MNLKNILYSFLILIGVIIVLVYAKLATENTDQNVCEIQNISDLENINFKDFQFVKIKASDAYQSDALKDLLQGENYRKAWQTVVEVPILFLDTLYGGVEIEKIGGGKQTQSLKLLSNNGLMLTLRSVNKNPDALVPETLRKLKLDNIVKDGVSAQHPYAALPVAKLADAVGVIHTNPQLVFLPKQKILGNTYNSEFGNKLYLLEYENKGTINWSNYPNIEFVTDNDNLQELKATGDLKIDIDKRQLVKSRLFDIVIGDWDRHAKQWGWLMQKQDSSYNAIPFPMDRDNAFFNVQGLIPTIISSEEITPHLQSFHSDIDMEGLVYDFDVYFLQNTSLEMFLEEAKYIKKHLTDDVLENAFKTWNESLYNLDARTIIATIKTRRDRLVNIAINFKKTLDKQPLLNESLKGSLLKDTPGSSLKCFEC</sequence>
<gene>
    <name evidence="2" type="ORF">ACFQ1Q_02925</name>
</gene>
<feature type="transmembrane region" description="Helical" evidence="1">
    <location>
        <begin position="6"/>
        <end position="23"/>
    </location>
</feature>
<evidence type="ECO:0000313" key="2">
    <source>
        <dbReference type="EMBL" id="MFD1062186.1"/>
    </source>
</evidence>
<protein>
    <submittedName>
        <fullName evidence="2">Uncharacterized protein</fullName>
    </submittedName>
</protein>
<accession>A0ABW3N7H7</accession>
<reference evidence="3" key="1">
    <citation type="journal article" date="2019" name="Int. J. Syst. Evol. Microbiol.">
        <title>The Global Catalogue of Microorganisms (GCM) 10K type strain sequencing project: providing services to taxonomists for standard genome sequencing and annotation.</title>
        <authorList>
            <consortium name="The Broad Institute Genomics Platform"/>
            <consortium name="The Broad Institute Genome Sequencing Center for Infectious Disease"/>
            <person name="Wu L."/>
            <person name="Ma J."/>
        </authorList>
    </citation>
    <scope>NUCLEOTIDE SEQUENCE [LARGE SCALE GENOMIC DNA]</scope>
    <source>
        <strain evidence="3">CCUG 62215</strain>
    </source>
</reference>
<comment type="caution">
    <text evidence="2">The sequence shown here is derived from an EMBL/GenBank/DDBJ whole genome shotgun (WGS) entry which is preliminary data.</text>
</comment>
<evidence type="ECO:0000313" key="3">
    <source>
        <dbReference type="Proteomes" id="UP001597013"/>
    </source>
</evidence>
<dbReference type="RefSeq" id="WP_386127813.1">
    <property type="nucleotide sequence ID" value="NZ_JBHTJL010000009.1"/>
</dbReference>
<keyword evidence="1" id="KW-1133">Transmembrane helix</keyword>
<proteinExistence type="predicted"/>
<keyword evidence="3" id="KW-1185">Reference proteome</keyword>
<keyword evidence="1" id="KW-0812">Transmembrane</keyword>
<dbReference type="EMBL" id="JBHTJL010000009">
    <property type="protein sequence ID" value="MFD1062186.1"/>
    <property type="molecule type" value="Genomic_DNA"/>
</dbReference>
<keyword evidence="1" id="KW-0472">Membrane</keyword>